<organism evidence="1 2">
    <name type="scientific">Paenibacillus roseus</name>
    <dbReference type="NCBI Taxonomy" id="2798579"/>
    <lineage>
        <taxon>Bacteria</taxon>
        <taxon>Bacillati</taxon>
        <taxon>Bacillota</taxon>
        <taxon>Bacilli</taxon>
        <taxon>Bacillales</taxon>
        <taxon>Paenibacillaceae</taxon>
        <taxon>Paenibacillus</taxon>
    </lineage>
</organism>
<dbReference type="Pfam" id="PF13289">
    <property type="entry name" value="SIR2_2"/>
    <property type="match status" value="1"/>
</dbReference>
<reference evidence="1" key="1">
    <citation type="submission" date="2020-12" db="EMBL/GenBank/DDBJ databases">
        <authorList>
            <person name="Huq M.A."/>
        </authorList>
    </citation>
    <scope>NUCLEOTIDE SEQUENCE</scope>
    <source>
        <strain evidence="1">MAHUQ-46</strain>
    </source>
</reference>
<dbReference type="Proteomes" id="UP000640274">
    <property type="component" value="Unassembled WGS sequence"/>
</dbReference>
<name>A0A934J404_9BACL</name>
<dbReference type="InterPro" id="IPR029035">
    <property type="entry name" value="DHS-like_NAD/FAD-binding_dom"/>
</dbReference>
<dbReference type="EMBL" id="JAELUP010000019">
    <property type="protein sequence ID" value="MBJ6361098.1"/>
    <property type="molecule type" value="Genomic_DNA"/>
</dbReference>
<keyword evidence="2" id="KW-1185">Reference proteome</keyword>
<protein>
    <submittedName>
        <fullName evidence="1">SIR2 family protein</fullName>
    </submittedName>
</protein>
<comment type="caution">
    <text evidence="1">The sequence shown here is derived from an EMBL/GenBank/DDBJ whole genome shotgun (WGS) entry which is preliminary data.</text>
</comment>
<dbReference type="SUPFAM" id="SSF52467">
    <property type="entry name" value="DHS-like NAD/FAD-binding domain"/>
    <property type="match status" value="1"/>
</dbReference>
<dbReference type="RefSeq" id="WP_199018652.1">
    <property type="nucleotide sequence ID" value="NZ_JAELUP010000019.1"/>
</dbReference>
<gene>
    <name evidence="1" type="ORF">JFN88_07190</name>
</gene>
<evidence type="ECO:0000313" key="1">
    <source>
        <dbReference type="EMBL" id="MBJ6361098.1"/>
    </source>
</evidence>
<dbReference type="AlphaFoldDB" id="A0A934J404"/>
<accession>A0A934J404</accession>
<evidence type="ECO:0000313" key="2">
    <source>
        <dbReference type="Proteomes" id="UP000640274"/>
    </source>
</evidence>
<sequence>MTDHNIKHLRNIYSQGRLVPFIGAGLSIPFKIPSWSDLINELSANVPAQLLPAIEFELSTKNYWNAVDLLMRYGRYDERQIQEGIVRLVQGKQVRCPNDDEHNYSDIGRLDFQRILTTNYDQWLYEYLKGERLFPQILSQSSVSSHELVLDVSPKRIWHLHGNISDTGSLVLTRNKYNQVYSEEKYKRLFSLLSGSCVLLFMGFSFDDEYIRQLIQDYNDTFQARHFILLDRPSEEIITDLKVKYRLEVIAYDSTKSSHVQEIRKILNEISSSEPPSLLSIDEDEFFVEPPDPEIKEDLNKNLFCKKIKLEKIDNETYEQSKDFFFFADRYIRKLRKKRFDERVIMTILTVCAMKYSDVKKISYGSHFDSQLFIDEIHKQFGCLEYGRLTKVIQECLPYDFENKGLIHVLADDWEKEIWWGDNRISRDEYYAEQ</sequence>
<proteinExistence type="predicted"/>